<evidence type="ECO:0000313" key="6">
    <source>
        <dbReference type="EMBL" id="ADG92445.1"/>
    </source>
</evidence>
<dbReference type="Proteomes" id="UP000000939">
    <property type="component" value="Chromosome"/>
</dbReference>
<name>D5V2L3_ARCNC</name>
<dbReference type="PANTHER" id="PTHR42798:SF2">
    <property type="entry name" value="ABC TRANSPORTER ATP-BINDING PROTEIN MG467-RELATED"/>
    <property type="match status" value="1"/>
</dbReference>
<evidence type="ECO:0000256" key="1">
    <source>
        <dbReference type="ARBA" id="ARBA00005417"/>
    </source>
</evidence>
<feature type="domain" description="ABC transporter" evidence="5">
    <location>
        <begin position="1"/>
        <end position="216"/>
    </location>
</feature>
<dbReference type="Pfam" id="PF00005">
    <property type="entry name" value="ABC_tran"/>
    <property type="match status" value="1"/>
</dbReference>
<dbReference type="SMART" id="SM00382">
    <property type="entry name" value="AAA"/>
    <property type="match status" value="1"/>
</dbReference>
<dbReference type="STRING" id="572480.Arnit_0781"/>
<dbReference type="PANTHER" id="PTHR42798">
    <property type="entry name" value="LIPOPROTEIN-RELEASING SYSTEM ATP-BINDING PROTEIN LOLD"/>
    <property type="match status" value="1"/>
</dbReference>
<organism evidence="6 7">
    <name type="scientific">Arcobacter nitrofigilis (strain ATCC 33309 / DSM 7299 / CCUG 15893 / LMG 7604 / NCTC 12251 / CI)</name>
    <name type="common">Campylobacter nitrofigilis</name>
    <dbReference type="NCBI Taxonomy" id="572480"/>
    <lineage>
        <taxon>Bacteria</taxon>
        <taxon>Pseudomonadati</taxon>
        <taxon>Campylobacterota</taxon>
        <taxon>Epsilonproteobacteria</taxon>
        <taxon>Campylobacterales</taxon>
        <taxon>Arcobacteraceae</taxon>
        <taxon>Arcobacter</taxon>
    </lineage>
</organism>
<dbReference type="SUPFAM" id="SSF52540">
    <property type="entry name" value="P-loop containing nucleoside triphosphate hydrolases"/>
    <property type="match status" value="1"/>
</dbReference>
<proteinExistence type="inferred from homology"/>
<dbReference type="GO" id="GO:0016887">
    <property type="term" value="F:ATP hydrolysis activity"/>
    <property type="evidence" value="ECO:0007669"/>
    <property type="project" value="InterPro"/>
</dbReference>
<dbReference type="Gene3D" id="3.40.50.300">
    <property type="entry name" value="P-loop containing nucleotide triphosphate hydrolases"/>
    <property type="match status" value="1"/>
</dbReference>
<dbReference type="OrthoDB" id="9809450at2"/>
<dbReference type="RefSeq" id="WP_013134590.1">
    <property type="nucleotide sequence ID" value="NC_014166.1"/>
</dbReference>
<keyword evidence="2" id="KW-0813">Transport</keyword>
<dbReference type="InterPro" id="IPR003593">
    <property type="entry name" value="AAA+_ATPase"/>
</dbReference>
<accession>D5V2L3</accession>
<keyword evidence="4" id="KW-0067">ATP-binding</keyword>
<dbReference type="EMBL" id="CP001999">
    <property type="protein sequence ID" value="ADG92445.1"/>
    <property type="molecule type" value="Genomic_DNA"/>
</dbReference>
<dbReference type="eggNOG" id="COG1136">
    <property type="taxonomic scope" value="Bacteria"/>
</dbReference>
<gene>
    <name evidence="6" type="ordered locus">Arnit_0781</name>
</gene>
<dbReference type="KEGG" id="ant:Arnit_0781"/>
<evidence type="ECO:0000256" key="4">
    <source>
        <dbReference type="ARBA" id="ARBA00022840"/>
    </source>
</evidence>
<dbReference type="GO" id="GO:0005524">
    <property type="term" value="F:ATP binding"/>
    <property type="evidence" value="ECO:0007669"/>
    <property type="project" value="UniProtKB-KW"/>
</dbReference>
<dbReference type="InterPro" id="IPR027417">
    <property type="entry name" value="P-loop_NTPase"/>
</dbReference>
<evidence type="ECO:0000313" key="7">
    <source>
        <dbReference type="Proteomes" id="UP000000939"/>
    </source>
</evidence>
<dbReference type="PROSITE" id="PS00211">
    <property type="entry name" value="ABC_TRANSPORTER_1"/>
    <property type="match status" value="1"/>
</dbReference>
<dbReference type="PROSITE" id="PS50893">
    <property type="entry name" value="ABC_TRANSPORTER_2"/>
    <property type="match status" value="1"/>
</dbReference>
<dbReference type="InterPro" id="IPR017911">
    <property type="entry name" value="MacB-like_ATP-bd"/>
</dbReference>
<dbReference type="HOGENOM" id="CLU_000604_1_22_7"/>
<evidence type="ECO:0000259" key="5">
    <source>
        <dbReference type="PROSITE" id="PS50893"/>
    </source>
</evidence>
<evidence type="ECO:0000256" key="3">
    <source>
        <dbReference type="ARBA" id="ARBA00022741"/>
    </source>
</evidence>
<comment type="similarity">
    <text evidence="1">Belongs to the ABC transporter superfamily.</text>
</comment>
<dbReference type="InterPro" id="IPR017871">
    <property type="entry name" value="ABC_transporter-like_CS"/>
</dbReference>
<keyword evidence="3" id="KW-0547">Nucleotide-binding</keyword>
<evidence type="ECO:0000256" key="2">
    <source>
        <dbReference type="ARBA" id="ARBA00022448"/>
    </source>
</evidence>
<protein>
    <submittedName>
        <fullName evidence="6">ABC transporter related protein</fullName>
    </submittedName>
</protein>
<dbReference type="CDD" id="cd03255">
    <property type="entry name" value="ABC_MJ0796_LolCDE_FtsE"/>
    <property type="match status" value="1"/>
</dbReference>
<dbReference type="AlphaFoldDB" id="D5V2L3"/>
<reference evidence="6 7" key="1">
    <citation type="journal article" date="2010" name="Stand. Genomic Sci.">
        <title>Complete genome sequence of Arcobacter nitrofigilis type strain (CI).</title>
        <authorList>
            <person name="Pati A."/>
            <person name="Gronow S."/>
            <person name="Lapidus A."/>
            <person name="Copeland A."/>
            <person name="Glavina Del Rio T."/>
            <person name="Nolan M."/>
            <person name="Lucas S."/>
            <person name="Tice H."/>
            <person name="Cheng J.F."/>
            <person name="Han C."/>
            <person name="Chertkov O."/>
            <person name="Bruce D."/>
            <person name="Tapia R."/>
            <person name="Goodwin L."/>
            <person name="Pitluck S."/>
            <person name="Liolios K."/>
            <person name="Ivanova N."/>
            <person name="Mavromatis K."/>
            <person name="Chen A."/>
            <person name="Palaniappan K."/>
            <person name="Land M."/>
            <person name="Hauser L."/>
            <person name="Chang Y.J."/>
            <person name="Jeffries C.D."/>
            <person name="Detter J.C."/>
            <person name="Rohde M."/>
            <person name="Goker M."/>
            <person name="Bristow J."/>
            <person name="Eisen J.A."/>
            <person name="Markowitz V."/>
            <person name="Hugenholtz P."/>
            <person name="Klenk H.P."/>
            <person name="Kyrpides N.C."/>
        </authorList>
    </citation>
    <scope>NUCLEOTIDE SEQUENCE [LARGE SCALE GENOMIC DNA]</scope>
    <source>
        <strain evidence="7">ATCC 33309 / DSM 7299 / CCUG 15893 / LMG 7604 / NCTC 12251 / CI</strain>
    </source>
</reference>
<keyword evidence="7" id="KW-1185">Reference proteome</keyword>
<sequence length="217" mass="24630">MNDQPILQAKNISHKFDYELFNNVNLSLNEKESIAIIGKSGSGKSTLLNIISSLLKPDDGEVIFENQNIYTIKNKKLLNIRREDFGIIFQAHYLFRGFTANENLQIAQFLSNEKVDEELLKSLDINHVLHQGIGELSGGQQQRLSIARVLTKKPKIIFADEPTGNLDKDTAHDVMNTLFEYIKSNNAGLVLVTHEEDIAFKCDKVYKLVDLELQEIK</sequence>
<dbReference type="InterPro" id="IPR003439">
    <property type="entry name" value="ABC_transporter-like_ATP-bd"/>
</dbReference>